<evidence type="ECO:0000313" key="1">
    <source>
        <dbReference type="EMBL" id="CAH6720436.1"/>
    </source>
</evidence>
<keyword evidence="2" id="KW-1185">Reference proteome</keyword>
<reference evidence="1" key="1">
    <citation type="submission" date="2022-06" db="EMBL/GenBank/DDBJ databases">
        <authorList>
            <person name="Legras J.-L."/>
            <person name="Devillers H."/>
            <person name="Grondin C."/>
        </authorList>
    </citation>
    <scope>NUCLEOTIDE SEQUENCE</scope>
    <source>
        <strain evidence="1">CLIB 1444</strain>
    </source>
</reference>
<comment type="caution">
    <text evidence="1">The sequence shown here is derived from an EMBL/GenBank/DDBJ whole genome shotgun (WGS) entry which is preliminary data.</text>
</comment>
<evidence type="ECO:0000313" key="2">
    <source>
        <dbReference type="Proteomes" id="UP001152531"/>
    </source>
</evidence>
<organism evidence="1 2">
    <name type="scientific">[Candida] jaroonii</name>
    <dbReference type="NCBI Taxonomy" id="467808"/>
    <lineage>
        <taxon>Eukaryota</taxon>
        <taxon>Fungi</taxon>
        <taxon>Dikarya</taxon>
        <taxon>Ascomycota</taxon>
        <taxon>Saccharomycotina</taxon>
        <taxon>Pichiomycetes</taxon>
        <taxon>Debaryomycetaceae</taxon>
        <taxon>Yamadazyma</taxon>
    </lineage>
</organism>
<dbReference type="Proteomes" id="UP001152531">
    <property type="component" value="Unassembled WGS sequence"/>
</dbReference>
<gene>
    <name evidence="1" type="ORF">CLIB1444_03S11848</name>
</gene>
<proteinExistence type="predicted"/>
<protein>
    <submittedName>
        <fullName evidence="1">Mating-type switching protein Swi10p</fullName>
    </submittedName>
</protein>
<name>A0ACA9Y674_9ASCO</name>
<accession>A0ACA9Y674</accession>
<sequence>MDPTSFASILAGVKRMREEYGDDDKNKNEGGQGAAQQELQTEDPQTKQAPQQEEIQQPQSTSDTHVQTPIQQPTSQPRERKERKDIDSARMNRIRNGVQMYSQIQVSPSQKQNPLLQSALLKQKPITFNKEILSDYYINPNLQILFLSLKYHQLHPEYVWRRIKKLNQGSVISTRMDNSLKVLLTVIDIESPQDTLRKLNSICVKQDLTLIIAWSFEQAGNYVAMLKENELSANKVNLIIKGIKNNDFTSNMINTLTTVKTINKTDSINLIANYKNFKTIVKSDSHQIHGLGDRKIKNLKSSFSEPFIFNKEERTDDM</sequence>
<dbReference type="EMBL" id="CALSDN010000003">
    <property type="protein sequence ID" value="CAH6720436.1"/>
    <property type="molecule type" value="Genomic_DNA"/>
</dbReference>